<dbReference type="Proteomes" id="UP000217549">
    <property type="component" value="Chromosome I"/>
</dbReference>
<dbReference type="PANTHER" id="PTHR39160:SF4">
    <property type="entry name" value="RESUSCITATION-PROMOTING FACTOR RPFB"/>
    <property type="match status" value="1"/>
</dbReference>
<gene>
    <name evidence="4" type="ORF">EHLA_1730</name>
</gene>
<keyword evidence="5" id="KW-1185">Reference proteome</keyword>
<evidence type="ECO:0000256" key="1">
    <source>
        <dbReference type="ARBA" id="ARBA00022729"/>
    </source>
</evidence>
<dbReference type="GO" id="GO:0009254">
    <property type="term" value="P:peptidoglycan turnover"/>
    <property type="evidence" value="ECO:0007669"/>
    <property type="project" value="InterPro"/>
</dbReference>
<dbReference type="AlphaFoldDB" id="A0A285PS28"/>
<dbReference type="InterPro" id="IPR059180">
    <property type="entry name" value="3D_YorM"/>
</dbReference>
<dbReference type="InterPro" id="IPR051933">
    <property type="entry name" value="Resuscitation_pf_RpfB"/>
</dbReference>
<accession>A0A285PS28</accession>
<sequence length="218" mass="24115">MKCKQYNIIAAFIFMLSFLCLFPQKVSAQQINSNNTQLSVQPQASIRLNKVGSVVERGDKIKLRVNISNSRSKKIIWTSSKKRVATVKRNGQVTAKDKGTAVITARIAGTNICAQSVVTVKNYITMRVRTTGYCNCRSCAGKWAGCMTASGKRPRAKHTIAVDKRLIPLGTKVKIGKIIYTAEDTGGAIKGKRIDVYYSSHRQASAHGVKYRKIKVYI</sequence>
<evidence type="ECO:0000259" key="3">
    <source>
        <dbReference type="SMART" id="SM00635"/>
    </source>
</evidence>
<dbReference type="GO" id="GO:0019867">
    <property type="term" value="C:outer membrane"/>
    <property type="evidence" value="ECO:0007669"/>
    <property type="project" value="InterPro"/>
</dbReference>
<dbReference type="Pfam" id="PF06725">
    <property type="entry name" value="3D"/>
    <property type="match status" value="1"/>
</dbReference>
<proteinExistence type="predicted"/>
<dbReference type="SUPFAM" id="SSF49373">
    <property type="entry name" value="Invasin/intimin cell-adhesion fragments"/>
    <property type="match status" value="1"/>
</dbReference>
<name>A0A285PS28_9FIRM</name>
<dbReference type="CDD" id="cd14667">
    <property type="entry name" value="3D_containing_proteins"/>
    <property type="match status" value="1"/>
</dbReference>
<dbReference type="SUPFAM" id="SSF50685">
    <property type="entry name" value="Barwin-like endoglucanases"/>
    <property type="match status" value="1"/>
</dbReference>
<protein>
    <submittedName>
        <fullName evidence="4">Invasin/intimin cell-adhesions</fullName>
        <ecNumber evidence="4">3.2.1.-</ecNumber>
    </submittedName>
</protein>
<dbReference type="RefSeq" id="WP_096240320.1">
    <property type="nucleotide sequence ID" value="NZ_LT907978.1"/>
</dbReference>
<keyword evidence="1 2" id="KW-0732">Signal</keyword>
<dbReference type="KEGG" id="ehl:EHLA_1730"/>
<dbReference type="Pfam" id="PF02368">
    <property type="entry name" value="Big_2"/>
    <property type="match status" value="1"/>
</dbReference>
<dbReference type="EMBL" id="LT907978">
    <property type="protein sequence ID" value="SOB72439.1"/>
    <property type="molecule type" value="Genomic_DNA"/>
</dbReference>
<organism evidence="4 5">
    <name type="scientific">Anaerobutyricum hallii</name>
    <dbReference type="NCBI Taxonomy" id="39488"/>
    <lineage>
        <taxon>Bacteria</taxon>
        <taxon>Bacillati</taxon>
        <taxon>Bacillota</taxon>
        <taxon>Clostridia</taxon>
        <taxon>Lachnospirales</taxon>
        <taxon>Lachnospiraceae</taxon>
        <taxon>Anaerobutyricum</taxon>
    </lineage>
</organism>
<dbReference type="InterPro" id="IPR036908">
    <property type="entry name" value="RlpA-like_sf"/>
</dbReference>
<keyword evidence="4" id="KW-0378">Hydrolase</keyword>
<dbReference type="InterPro" id="IPR010611">
    <property type="entry name" value="3D_dom"/>
</dbReference>
<dbReference type="PANTHER" id="PTHR39160">
    <property type="entry name" value="CELL WALL-BINDING PROTEIN YOCH"/>
    <property type="match status" value="1"/>
</dbReference>
<evidence type="ECO:0000313" key="4">
    <source>
        <dbReference type="EMBL" id="SOB72439.1"/>
    </source>
</evidence>
<dbReference type="InterPro" id="IPR008964">
    <property type="entry name" value="Invasin/intimin_cell_adhesion"/>
</dbReference>
<dbReference type="STRING" id="39488.ERS852450_01831"/>
<evidence type="ECO:0000256" key="2">
    <source>
        <dbReference type="SAM" id="SignalP"/>
    </source>
</evidence>
<dbReference type="Gene3D" id="2.60.40.1080">
    <property type="match status" value="1"/>
</dbReference>
<reference evidence="5" key="1">
    <citation type="submission" date="2017-09" db="EMBL/GenBank/DDBJ databases">
        <authorList>
            <person name="Shetty A S."/>
        </authorList>
    </citation>
    <scope>NUCLEOTIDE SEQUENCE [LARGE SCALE GENOMIC DNA]</scope>
</reference>
<dbReference type="EC" id="3.2.1.-" evidence="4"/>
<feature type="domain" description="BIG2" evidence="3">
    <location>
        <begin position="42"/>
        <end position="119"/>
    </location>
</feature>
<feature type="signal peptide" evidence="2">
    <location>
        <begin position="1"/>
        <end position="28"/>
    </location>
</feature>
<dbReference type="Gene3D" id="2.40.40.10">
    <property type="entry name" value="RlpA-like domain"/>
    <property type="match status" value="1"/>
</dbReference>
<feature type="chain" id="PRO_5011763223" evidence="2">
    <location>
        <begin position="29"/>
        <end position="218"/>
    </location>
</feature>
<keyword evidence="4" id="KW-0326">Glycosidase</keyword>
<dbReference type="InterPro" id="IPR003343">
    <property type="entry name" value="Big_2"/>
</dbReference>
<dbReference type="GO" id="GO:0004553">
    <property type="term" value="F:hydrolase activity, hydrolyzing O-glycosyl compounds"/>
    <property type="evidence" value="ECO:0007669"/>
    <property type="project" value="InterPro"/>
</dbReference>
<dbReference type="SMART" id="SM00635">
    <property type="entry name" value="BID_2"/>
    <property type="match status" value="1"/>
</dbReference>
<evidence type="ECO:0000313" key="5">
    <source>
        <dbReference type="Proteomes" id="UP000217549"/>
    </source>
</evidence>